<dbReference type="EMBL" id="CAESAO010000079">
    <property type="protein sequence ID" value="CAB4344598.1"/>
    <property type="molecule type" value="Genomic_DNA"/>
</dbReference>
<accession>A0A6J5ZSY2</accession>
<dbReference type="Pfam" id="PF01704">
    <property type="entry name" value="UDPGP"/>
    <property type="match status" value="1"/>
</dbReference>
<organism evidence="4">
    <name type="scientific">freshwater metagenome</name>
    <dbReference type="NCBI Taxonomy" id="449393"/>
    <lineage>
        <taxon>unclassified sequences</taxon>
        <taxon>metagenomes</taxon>
        <taxon>ecological metagenomes</taxon>
    </lineage>
</organism>
<dbReference type="Gene3D" id="2.160.10.10">
    <property type="entry name" value="Hexapeptide repeat proteins"/>
    <property type="match status" value="1"/>
</dbReference>
<proteinExistence type="inferred from homology"/>
<dbReference type="InterPro" id="IPR016267">
    <property type="entry name" value="UDPGP_trans"/>
</dbReference>
<dbReference type="GO" id="GO:0003983">
    <property type="term" value="F:UTP:glucose-1-phosphate uridylyltransferase activity"/>
    <property type="evidence" value="ECO:0007669"/>
    <property type="project" value="InterPro"/>
</dbReference>
<dbReference type="FunFam" id="2.160.10.10:FF:000001">
    <property type="entry name" value="UTP--glucose-1-phosphate uridylyltransferase"/>
    <property type="match status" value="1"/>
</dbReference>
<name>A0A6J5ZSY2_9ZZZZ</name>
<dbReference type="PANTHER" id="PTHR43511">
    <property type="match status" value="1"/>
</dbReference>
<evidence type="ECO:0000256" key="2">
    <source>
        <dbReference type="ARBA" id="ARBA00022679"/>
    </source>
</evidence>
<evidence type="ECO:0000313" key="4">
    <source>
        <dbReference type="EMBL" id="CAB4344598.1"/>
    </source>
</evidence>
<dbReference type="GO" id="GO:0006011">
    <property type="term" value="P:UDP-alpha-D-glucose metabolic process"/>
    <property type="evidence" value="ECO:0007669"/>
    <property type="project" value="InterPro"/>
</dbReference>
<dbReference type="InterPro" id="IPR002618">
    <property type="entry name" value="UDPGP_fam"/>
</dbReference>
<evidence type="ECO:0000256" key="1">
    <source>
        <dbReference type="ARBA" id="ARBA00010401"/>
    </source>
</evidence>
<comment type="similarity">
    <text evidence="1">Belongs to the UDPGP type 1 family.</text>
</comment>
<evidence type="ECO:0000256" key="3">
    <source>
        <dbReference type="ARBA" id="ARBA00022695"/>
    </source>
</evidence>
<dbReference type="Gene3D" id="3.90.550.10">
    <property type="entry name" value="Spore Coat Polysaccharide Biosynthesis Protein SpsA, Chain A"/>
    <property type="match status" value="1"/>
</dbReference>
<gene>
    <name evidence="4" type="ORF">UFOPK3522_00973</name>
</gene>
<keyword evidence="2" id="KW-0808">Transferase</keyword>
<sequence length="466" mass="49016">MATVSDDPTAAAIAKLDADGAAAATIASFTGQLRRLGEGDLGMLPEAALEPVETLPDAEQLAVDHDAIAGLLGQTVVIKLNGGLGTSMGLAGPKSLLEVKDGLSFLDITARQIEALRTEHGGARLPLVLLNSFRTREPSLAALGAYRQLSADLPADFLQGRVPKLLDDGRFAPVDWPADPELEWSPPGHGDIYPALVGSGMLAEMLTAGYRYAFVANADNLGAVLDPRILCWIASEQVPFAMEVADRTAADRKGGHLARRADGTLVLREIAQTPDSDLGAFADTERHRFFNTNSIWLDLQALSTALGDDGVIDLPMIVNRKTVDPSDPASAPVVQLESAIGAAIAAIPGAGAIRVPRSRFLPVKTTDDLLVLRSDAYELTDDGQLELAAACNGRAPLAELDREQFALIDDFEARFPQGPPSLIAAERLTVIGDVSFGAEVSVSGAVTVEAAAGEQLRIDDHATLSG</sequence>
<protein>
    <submittedName>
        <fullName evidence="4">Unannotated protein</fullName>
    </submittedName>
</protein>
<dbReference type="PIRSF" id="PIRSF000806">
    <property type="entry name" value="UDPGP"/>
    <property type="match status" value="1"/>
</dbReference>
<dbReference type="InterPro" id="IPR029044">
    <property type="entry name" value="Nucleotide-diphossugar_trans"/>
</dbReference>
<reference evidence="4" key="1">
    <citation type="submission" date="2020-05" db="EMBL/GenBank/DDBJ databases">
        <authorList>
            <person name="Chiriac C."/>
            <person name="Salcher M."/>
            <person name="Ghai R."/>
            <person name="Kavagutti S V."/>
        </authorList>
    </citation>
    <scope>NUCLEOTIDE SEQUENCE</scope>
</reference>
<dbReference type="SUPFAM" id="SSF53448">
    <property type="entry name" value="Nucleotide-diphospho-sugar transferases"/>
    <property type="match status" value="1"/>
</dbReference>
<keyword evidence="3" id="KW-0548">Nucleotidyltransferase</keyword>
<dbReference type="AlphaFoldDB" id="A0A6J5ZSY2"/>